<dbReference type="CDD" id="cd03801">
    <property type="entry name" value="GT4_PimA-like"/>
    <property type="match status" value="1"/>
</dbReference>
<dbReference type="Pfam" id="PF13692">
    <property type="entry name" value="Glyco_trans_1_4"/>
    <property type="match status" value="1"/>
</dbReference>
<evidence type="ECO:0000256" key="2">
    <source>
        <dbReference type="ARBA" id="ARBA00022676"/>
    </source>
</evidence>
<reference evidence="4" key="1">
    <citation type="submission" date="2012-11" db="EMBL/GenBank/DDBJ databases">
        <title>Permanent draft genomes of Rhodopirellula europaea strain SH398 and 6C.</title>
        <authorList>
            <person name="Richter M."/>
            <person name="Richter-Heitmann T."/>
            <person name="Frank C."/>
            <person name="Harder J."/>
            <person name="Glockner F.O."/>
        </authorList>
    </citation>
    <scope>NUCLEOTIDE SEQUENCE</scope>
    <source>
        <strain evidence="4">6C</strain>
    </source>
</reference>
<sequence>MASLLCQRGWQTRSIYGYGVFDQSIPAWHLRKLYRFACRAKRAVTTAMLPSDSPVLLQRLAIPTWGTPESILCGRNNKIVFDFDDAIFMDPYLRESRSRRSALNRIFDRSAHVVAGNQWLASHVKADTPVSVIPTCIDTDRYVPISSHTDRPIRIGWMGTATNLRFLEQLVPAITELRKKHDFEFCLCSDVQNDGLLNKLGASFERWSPEREIEILQSFEVGLMPLSNQDWSRGKCAFKLIQYQAVGIATVSSAIGMNEEVVTDGENGFLAHNENWAEPLDQLLSDGDLRARMGTLARQTAVERYSLPVAADAYESIFDSLICR</sequence>
<comment type="caution">
    <text evidence="4">The sequence shown here is derived from an EMBL/GenBank/DDBJ whole genome shotgun (WGS) entry which is preliminary data.</text>
</comment>
<organism evidence="4 5">
    <name type="scientific">Rhodopirellula europaea 6C</name>
    <dbReference type="NCBI Taxonomy" id="1263867"/>
    <lineage>
        <taxon>Bacteria</taxon>
        <taxon>Pseudomonadati</taxon>
        <taxon>Planctomycetota</taxon>
        <taxon>Planctomycetia</taxon>
        <taxon>Pirellulales</taxon>
        <taxon>Pirellulaceae</taxon>
        <taxon>Rhodopirellula</taxon>
    </lineage>
</organism>
<dbReference type="RefSeq" id="WP_008655208.1">
    <property type="nucleotide sequence ID" value="NZ_ANMO01000089.1"/>
</dbReference>
<evidence type="ECO:0000256" key="3">
    <source>
        <dbReference type="ARBA" id="ARBA00022679"/>
    </source>
</evidence>
<comment type="similarity">
    <text evidence="1">Belongs to the glycosyltransferase group 1 family. Glycosyltransferase 4 subfamily.</text>
</comment>
<keyword evidence="5" id="KW-1185">Reference proteome</keyword>
<dbReference type="AlphaFoldDB" id="M2B6A6"/>
<dbReference type="PANTHER" id="PTHR12526">
    <property type="entry name" value="GLYCOSYLTRANSFERASE"/>
    <property type="match status" value="1"/>
</dbReference>
<dbReference type="Proteomes" id="UP000011529">
    <property type="component" value="Unassembled WGS sequence"/>
</dbReference>
<dbReference type="GO" id="GO:0016757">
    <property type="term" value="F:glycosyltransferase activity"/>
    <property type="evidence" value="ECO:0007669"/>
    <property type="project" value="UniProtKB-KW"/>
</dbReference>
<evidence type="ECO:0000256" key="1">
    <source>
        <dbReference type="ARBA" id="ARBA00009481"/>
    </source>
</evidence>
<keyword evidence="2" id="KW-0328">Glycosyltransferase</keyword>
<protein>
    <submittedName>
        <fullName evidence="4">Glycosyltransferase</fullName>
    </submittedName>
</protein>
<gene>
    <name evidence="4" type="ORF">RE6C_01511</name>
</gene>
<reference evidence="4" key="2">
    <citation type="journal article" date="2013" name="Mar. Genomics">
        <title>Expression of sulfatases in Rhodopirellula baltica and the diversity of sulfatases in the genus Rhodopirellula.</title>
        <authorList>
            <person name="Wegner C.E."/>
            <person name="Richter-Heitmann T."/>
            <person name="Klindworth A."/>
            <person name="Klockow C."/>
            <person name="Richter M."/>
            <person name="Achstetter T."/>
            <person name="Glockner F.O."/>
            <person name="Harder J."/>
        </authorList>
    </citation>
    <scope>NUCLEOTIDE SEQUENCE [LARGE SCALE GENOMIC DNA]</scope>
    <source>
        <strain evidence="4">6C</strain>
    </source>
</reference>
<evidence type="ECO:0000313" key="5">
    <source>
        <dbReference type="Proteomes" id="UP000011529"/>
    </source>
</evidence>
<proteinExistence type="inferred from homology"/>
<keyword evidence="3 4" id="KW-0808">Transferase</keyword>
<dbReference type="PANTHER" id="PTHR12526:SF640">
    <property type="entry name" value="COLANIC ACID BIOSYNTHESIS GLYCOSYLTRANSFERASE WCAL-RELATED"/>
    <property type="match status" value="1"/>
</dbReference>
<dbReference type="SUPFAM" id="SSF53756">
    <property type="entry name" value="UDP-Glycosyltransferase/glycogen phosphorylase"/>
    <property type="match status" value="1"/>
</dbReference>
<dbReference type="EMBL" id="ANMO01000089">
    <property type="protein sequence ID" value="EMB17744.1"/>
    <property type="molecule type" value="Genomic_DNA"/>
</dbReference>
<accession>M2B6A6</accession>
<dbReference type="PATRIC" id="fig|1263867.3.peg.1597"/>
<name>M2B6A6_9BACT</name>
<dbReference type="Gene3D" id="3.40.50.2000">
    <property type="entry name" value="Glycogen Phosphorylase B"/>
    <property type="match status" value="2"/>
</dbReference>
<evidence type="ECO:0000313" key="4">
    <source>
        <dbReference type="EMBL" id="EMB17744.1"/>
    </source>
</evidence>